<evidence type="ECO:0000313" key="1">
    <source>
        <dbReference type="EMBL" id="WOB78655.1"/>
    </source>
</evidence>
<organism evidence="1 2">
    <name type="scientific">Brevundimonas nasdae</name>
    <dbReference type="NCBI Taxonomy" id="172043"/>
    <lineage>
        <taxon>Bacteria</taxon>
        <taxon>Pseudomonadati</taxon>
        <taxon>Pseudomonadota</taxon>
        <taxon>Alphaproteobacteria</taxon>
        <taxon>Caulobacterales</taxon>
        <taxon>Caulobacteraceae</taxon>
        <taxon>Brevundimonas</taxon>
    </lineage>
</organism>
<dbReference type="Proteomes" id="UP001302493">
    <property type="component" value="Chromosome"/>
</dbReference>
<keyword evidence="2" id="KW-1185">Reference proteome</keyword>
<protein>
    <submittedName>
        <fullName evidence="1">Uncharacterized protein</fullName>
    </submittedName>
</protein>
<sequence>MLKLSLIALAAILLTGCATTSSGGGSALGSQANPVKADMPPGEQAYLRRLRCSDGQPPVFSRIGSFNIQHSSHVVDGFDVTCASGQPAQTTIFMDMYHRGYVETQPVAGFTIAP</sequence>
<accession>A0ACD4VKV4</accession>
<proteinExistence type="predicted"/>
<reference evidence="1" key="1">
    <citation type="submission" date="2023-03" db="EMBL/GenBank/DDBJ databases">
        <title>Genome sequence of Brevundimonas nasdae SJTX8.</title>
        <authorList>
            <person name="Liang R."/>
        </authorList>
    </citation>
    <scope>NUCLEOTIDE SEQUENCE</scope>
    <source>
        <strain evidence="1">X8</strain>
    </source>
</reference>
<name>A0ACD4VKV4_9CAUL</name>
<evidence type="ECO:0000313" key="2">
    <source>
        <dbReference type="Proteomes" id="UP001302493"/>
    </source>
</evidence>
<dbReference type="EMBL" id="CP119180">
    <property type="protein sequence ID" value="WOB78655.1"/>
    <property type="molecule type" value="Genomic_DNA"/>
</dbReference>
<gene>
    <name evidence="1" type="ORF">PZA08_00425</name>
</gene>